<reference evidence="1 2" key="1">
    <citation type="submission" date="2014-11" db="EMBL/GenBank/DDBJ databases">
        <title>Genetic blueprint of the zoonotic pathogen Toxocara canis.</title>
        <authorList>
            <person name="Zhu X.-Q."/>
            <person name="Korhonen P.K."/>
            <person name="Cai H."/>
            <person name="Young N.D."/>
            <person name="Nejsum P."/>
            <person name="von Samson-Himmelstjerna G."/>
            <person name="Boag P.R."/>
            <person name="Tan P."/>
            <person name="Li Q."/>
            <person name="Min J."/>
            <person name="Yang Y."/>
            <person name="Wang X."/>
            <person name="Fang X."/>
            <person name="Hall R.S."/>
            <person name="Hofmann A."/>
            <person name="Sternberg P.W."/>
            <person name="Jex A.R."/>
            <person name="Gasser R.B."/>
        </authorList>
    </citation>
    <scope>NUCLEOTIDE SEQUENCE [LARGE SCALE GENOMIC DNA]</scope>
    <source>
        <strain evidence="1">PN_DK_2014</strain>
    </source>
</reference>
<name>A0A0B2V5X2_TOXCA</name>
<evidence type="ECO:0000313" key="2">
    <source>
        <dbReference type="Proteomes" id="UP000031036"/>
    </source>
</evidence>
<keyword evidence="2" id="KW-1185">Reference proteome</keyword>
<proteinExistence type="predicted"/>
<protein>
    <submittedName>
        <fullName evidence="1">Uncharacterized protein</fullName>
    </submittedName>
</protein>
<dbReference type="EMBL" id="JPKZ01002389">
    <property type="protein sequence ID" value="KHN76958.1"/>
    <property type="molecule type" value="Genomic_DNA"/>
</dbReference>
<sequence>MNEMLCEGEKGRRYSNSDAMLDIRREGGKRHAVADMLMPVLKQWSRHCDAVSTRMRPKEKRMTHSRLWQYMASGNKHIFTGQFACSYEILEVDGTLHINVVAAINSRF</sequence>
<gene>
    <name evidence="1" type="ORF">Tcan_01908</name>
</gene>
<organism evidence="1 2">
    <name type="scientific">Toxocara canis</name>
    <name type="common">Canine roundworm</name>
    <dbReference type="NCBI Taxonomy" id="6265"/>
    <lineage>
        <taxon>Eukaryota</taxon>
        <taxon>Metazoa</taxon>
        <taxon>Ecdysozoa</taxon>
        <taxon>Nematoda</taxon>
        <taxon>Chromadorea</taxon>
        <taxon>Rhabditida</taxon>
        <taxon>Spirurina</taxon>
        <taxon>Ascaridomorpha</taxon>
        <taxon>Ascaridoidea</taxon>
        <taxon>Toxocaridae</taxon>
        <taxon>Toxocara</taxon>
    </lineage>
</organism>
<evidence type="ECO:0000313" key="1">
    <source>
        <dbReference type="EMBL" id="KHN76958.1"/>
    </source>
</evidence>
<accession>A0A0B2V5X2</accession>
<dbReference type="AlphaFoldDB" id="A0A0B2V5X2"/>
<dbReference type="Proteomes" id="UP000031036">
    <property type="component" value="Unassembled WGS sequence"/>
</dbReference>
<comment type="caution">
    <text evidence="1">The sequence shown here is derived from an EMBL/GenBank/DDBJ whole genome shotgun (WGS) entry which is preliminary data.</text>
</comment>